<dbReference type="AlphaFoldDB" id="A0AA39N846"/>
<accession>A0AA39N846</accession>
<proteinExistence type="predicted"/>
<dbReference type="Gene3D" id="3.90.1200.10">
    <property type="match status" value="1"/>
</dbReference>
<organism evidence="2 3">
    <name type="scientific">Armillaria novae-zelandiae</name>
    <dbReference type="NCBI Taxonomy" id="153914"/>
    <lineage>
        <taxon>Eukaryota</taxon>
        <taxon>Fungi</taxon>
        <taxon>Dikarya</taxon>
        <taxon>Basidiomycota</taxon>
        <taxon>Agaricomycotina</taxon>
        <taxon>Agaricomycetes</taxon>
        <taxon>Agaricomycetidae</taxon>
        <taxon>Agaricales</taxon>
        <taxon>Marasmiineae</taxon>
        <taxon>Physalacriaceae</taxon>
        <taxon>Armillaria</taxon>
    </lineage>
</organism>
<dbReference type="Proteomes" id="UP001175227">
    <property type="component" value="Unassembled WGS sequence"/>
</dbReference>
<evidence type="ECO:0000313" key="2">
    <source>
        <dbReference type="EMBL" id="KAK0460773.1"/>
    </source>
</evidence>
<dbReference type="PANTHER" id="PTHR21310:SF55">
    <property type="entry name" value="AMINOGLYCOSIDE PHOSPHOTRANSFERASE DOMAIN-CONTAINING PROTEIN"/>
    <property type="match status" value="1"/>
</dbReference>
<keyword evidence="3" id="KW-1185">Reference proteome</keyword>
<dbReference type="Pfam" id="PF01636">
    <property type="entry name" value="APH"/>
    <property type="match status" value="1"/>
</dbReference>
<dbReference type="CDD" id="cd05120">
    <property type="entry name" value="APH_ChoK_like"/>
    <property type="match status" value="1"/>
</dbReference>
<dbReference type="InterPro" id="IPR011009">
    <property type="entry name" value="Kinase-like_dom_sf"/>
</dbReference>
<dbReference type="GO" id="GO:0016301">
    <property type="term" value="F:kinase activity"/>
    <property type="evidence" value="ECO:0007669"/>
    <property type="project" value="UniProtKB-KW"/>
</dbReference>
<evidence type="ECO:0000259" key="1">
    <source>
        <dbReference type="Pfam" id="PF01636"/>
    </source>
</evidence>
<sequence>MNRHPLPPFKLPSPGHPVGNLIRGWIHRHILIPLSRIYCTYFRPDLSQTGVLPLPFNLVLKFSPYAREAEGIAMSLARSIGVPAPRFISYGEQSPNTRSREGSILMTRIPGKTLQSVAASLSPDELHTIMQELAEILVRMRSYSNPWGTRVCGVDGKDIYSGRVPGRHISACDDERSFYATLLQSAYVQDEEGRAMLETAKKMPTLFPHDIVFTHGDLWDHNIMVDQGHITGIIDWEWAGWLPEYWEYTSIIRWTGIQISWASQMASLPGYTYSKEMEYDSALIALSDCTFLLW</sequence>
<dbReference type="InterPro" id="IPR051678">
    <property type="entry name" value="AGP_Transferase"/>
</dbReference>
<gene>
    <name evidence="2" type="ORF">IW261DRAFT_279475</name>
</gene>
<keyword evidence="2" id="KW-0418">Kinase</keyword>
<feature type="domain" description="Aminoglycoside phosphotransferase" evidence="1">
    <location>
        <begin position="59"/>
        <end position="265"/>
    </location>
</feature>
<dbReference type="InterPro" id="IPR002575">
    <property type="entry name" value="Aminoglycoside_PTrfase"/>
</dbReference>
<reference evidence="2" key="1">
    <citation type="submission" date="2023-06" db="EMBL/GenBank/DDBJ databases">
        <authorList>
            <consortium name="Lawrence Berkeley National Laboratory"/>
            <person name="Ahrendt S."/>
            <person name="Sahu N."/>
            <person name="Indic B."/>
            <person name="Wong-Bajracharya J."/>
            <person name="Merenyi Z."/>
            <person name="Ke H.-M."/>
            <person name="Monk M."/>
            <person name="Kocsube S."/>
            <person name="Drula E."/>
            <person name="Lipzen A."/>
            <person name="Balint B."/>
            <person name="Henrissat B."/>
            <person name="Andreopoulos B."/>
            <person name="Martin F.M."/>
            <person name="Harder C.B."/>
            <person name="Rigling D."/>
            <person name="Ford K.L."/>
            <person name="Foster G.D."/>
            <person name="Pangilinan J."/>
            <person name="Papanicolaou A."/>
            <person name="Barry K."/>
            <person name="LaButti K."/>
            <person name="Viragh M."/>
            <person name="Koriabine M."/>
            <person name="Yan M."/>
            <person name="Riley R."/>
            <person name="Champramary S."/>
            <person name="Plett K.L."/>
            <person name="Tsai I.J."/>
            <person name="Slot J."/>
            <person name="Sipos G."/>
            <person name="Plett J."/>
            <person name="Nagy L.G."/>
            <person name="Grigoriev I.V."/>
        </authorList>
    </citation>
    <scope>NUCLEOTIDE SEQUENCE</scope>
    <source>
        <strain evidence="2">ICMP 16352</strain>
    </source>
</reference>
<comment type="caution">
    <text evidence="2">The sequence shown here is derived from an EMBL/GenBank/DDBJ whole genome shotgun (WGS) entry which is preliminary data.</text>
</comment>
<dbReference type="EMBL" id="JAUEPR010000167">
    <property type="protein sequence ID" value="KAK0460773.1"/>
    <property type="molecule type" value="Genomic_DNA"/>
</dbReference>
<evidence type="ECO:0000313" key="3">
    <source>
        <dbReference type="Proteomes" id="UP001175227"/>
    </source>
</evidence>
<dbReference type="PANTHER" id="PTHR21310">
    <property type="entry name" value="AMINOGLYCOSIDE PHOSPHOTRANSFERASE-RELATED-RELATED"/>
    <property type="match status" value="1"/>
</dbReference>
<protein>
    <submittedName>
        <fullName evidence="2">Kinase-like domain-containing protein</fullName>
    </submittedName>
</protein>
<dbReference type="SUPFAM" id="SSF56112">
    <property type="entry name" value="Protein kinase-like (PK-like)"/>
    <property type="match status" value="1"/>
</dbReference>
<keyword evidence="2" id="KW-0808">Transferase</keyword>
<name>A0AA39N846_9AGAR</name>